<dbReference type="CDD" id="cd11541">
    <property type="entry name" value="NTP-PPase_u4"/>
    <property type="match status" value="1"/>
</dbReference>
<accession>A0A2M7XD17</accession>
<dbReference type="PIRSF" id="PIRSF006639">
    <property type="entry name" value="UCP006639_pph"/>
    <property type="match status" value="1"/>
</dbReference>
<dbReference type="Proteomes" id="UP000229385">
    <property type="component" value="Unassembled WGS sequence"/>
</dbReference>
<feature type="domain" description="NTP pyrophosphohydrolase MazG-like" evidence="1">
    <location>
        <begin position="30"/>
        <end position="98"/>
    </location>
</feature>
<dbReference type="InterPro" id="IPR011379">
    <property type="entry name" value="MazG-related_GP37"/>
</dbReference>
<evidence type="ECO:0000313" key="3">
    <source>
        <dbReference type="Proteomes" id="UP000229385"/>
    </source>
</evidence>
<evidence type="ECO:0000313" key="2">
    <source>
        <dbReference type="EMBL" id="PJA45764.1"/>
    </source>
</evidence>
<gene>
    <name evidence="2" type="ORF">CO174_01645</name>
</gene>
<organism evidence="2 3">
    <name type="scientific">Candidatus Uhrbacteria bacterium CG_4_9_14_3_um_filter_50_9</name>
    <dbReference type="NCBI Taxonomy" id="1975035"/>
    <lineage>
        <taxon>Bacteria</taxon>
        <taxon>Candidatus Uhriibacteriota</taxon>
    </lineage>
</organism>
<dbReference type="SUPFAM" id="SSF101386">
    <property type="entry name" value="all-alpha NTP pyrophosphatases"/>
    <property type="match status" value="1"/>
</dbReference>
<comment type="caution">
    <text evidence="2">The sequence shown here is derived from an EMBL/GenBank/DDBJ whole genome shotgun (WGS) entry which is preliminary data.</text>
</comment>
<dbReference type="Pfam" id="PF03819">
    <property type="entry name" value="MazG"/>
    <property type="match status" value="1"/>
</dbReference>
<dbReference type="Gene3D" id="1.10.287.1080">
    <property type="entry name" value="MazG-like"/>
    <property type="match status" value="1"/>
</dbReference>
<evidence type="ECO:0000259" key="1">
    <source>
        <dbReference type="Pfam" id="PF03819"/>
    </source>
</evidence>
<dbReference type="EMBL" id="PFWU01000020">
    <property type="protein sequence ID" value="PJA45764.1"/>
    <property type="molecule type" value="Genomic_DNA"/>
</dbReference>
<proteinExistence type="predicted"/>
<dbReference type="InterPro" id="IPR004518">
    <property type="entry name" value="MazG-like_dom"/>
</dbReference>
<reference evidence="3" key="1">
    <citation type="submission" date="2017-09" db="EMBL/GenBank/DDBJ databases">
        <title>Depth-based differentiation of microbial function through sediment-hosted aquifers and enrichment of novel symbionts in the deep terrestrial subsurface.</title>
        <authorList>
            <person name="Probst A.J."/>
            <person name="Ladd B."/>
            <person name="Jarett J.K."/>
            <person name="Geller-Mcgrath D.E."/>
            <person name="Sieber C.M.K."/>
            <person name="Emerson J.B."/>
            <person name="Anantharaman K."/>
            <person name="Thomas B.C."/>
            <person name="Malmstrom R."/>
            <person name="Stieglmeier M."/>
            <person name="Klingl A."/>
            <person name="Woyke T."/>
            <person name="Ryan C.M."/>
            <person name="Banfield J.F."/>
        </authorList>
    </citation>
    <scope>NUCLEOTIDE SEQUENCE [LARGE SCALE GENOMIC DNA]</scope>
</reference>
<dbReference type="AlphaFoldDB" id="A0A2M7XD17"/>
<name>A0A2M7XD17_9BACT</name>
<protein>
    <recommendedName>
        <fullName evidence="1">NTP pyrophosphohydrolase MazG-like domain-containing protein</fullName>
    </recommendedName>
</protein>
<sequence length="109" mass="12070">MELSDYQKKALTTALYPNQGNNPYYPALGLGGEVGEVLNKVKKIMRDHGGAITDEYREILKKELGDVLWYLGALATELNLDLEDVAKANLEKLASRMERGVLSGDGDER</sequence>